<name>A0ABQ0NMI7_9MYCO</name>
<comment type="similarity">
    <text evidence="1">Belongs to the mycobacterial PPE family.</text>
</comment>
<dbReference type="InterPro" id="IPR038332">
    <property type="entry name" value="PPE_sf"/>
</dbReference>
<dbReference type="PANTHER" id="PTHR46766">
    <property type="entry name" value="GLUTAMINE-RICH PROTEIN 2"/>
    <property type="match status" value="1"/>
</dbReference>
<feature type="compositionally biased region" description="Basic residues" evidence="2">
    <location>
        <begin position="436"/>
        <end position="445"/>
    </location>
</feature>
<dbReference type="EMBL" id="BFCH01000017">
    <property type="protein sequence ID" value="GBG38108.1"/>
    <property type="molecule type" value="Genomic_DNA"/>
</dbReference>
<evidence type="ECO:0000259" key="3">
    <source>
        <dbReference type="Pfam" id="PF00823"/>
    </source>
</evidence>
<evidence type="ECO:0008006" key="7">
    <source>
        <dbReference type="Google" id="ProtNLM"/>
    </source>
</evidence>
<dbReference type="SUPFAM" id="SSF140459">
    <property type="entry name" value="PE/PPE dimer-like"/>
    <property type="match status" value="1"/>
</dbReference>
<evidence type="ECO:0000256" key="2">
    <source>
        <dbReference type="SAM" id="MobiDB-lite"/>
    </source>
</evidence>
<dbReference type="Pfam" id="PF00823">
    <property type="entry name" value="PPE"/>
    <property type="match status" value="1"/>
</dbReference>
<feature type="region of interest" description="Disordered" evidence="2">
    <location>
        <begin position="499"/>
        <end position="521"/>
    </location>
</feature>
<reference evidence="6" key="1">
    <citation type="submission" date="2018-04" db="EMBL/GenBank/DDBJ databases">
        <title>Draft genome sequence of Mycobacterium montefiorense isolated from Japanese black salamander.</title>
        <authorList>
            <person name="Fukano H."/>
            <person name="Yoshida M."/>
            <person name="Shimizu A."/>
            <person name="Iwao H."/>
            <person name="Kurata O."/>
            <person name="Katayama Y."/>
            <person name="Omatsu T."/>
            <person name="Mizutani T."/>
            <person name="Wada S."/>
            <person name="Hoshino Y."/>
        </authorList>
    </citation>
    <scope>NUCLEOTIDE SEQUENCE [LARGE SCALE GENOMIC DNA]</scope>
    <source>
        <strain evidence="6">BS</strain>
    </source>
</reference>
<feature type="domain" description="PPE-PPW subfamily C-terminal" evidence="4">
    <location>
        <begin position="469"/>
        <end position="514"/>
    </location>
</feature>
<accession>A0ABQ0NMI7</accession>
<dbReference type="Gene3D" id="1.20.1260.20">
    <property type="entry name" value="PPE superfamily"/>
    <property type="match status" value="1"/>
</dbReference>
<feature type="domain" description="PPE" evidence="3">
    <location>
        <begin position="5"/>
        <end position="167"/>
    </location>
</feature>
<protein>
    <recommendedName>
        <fullName evidence="7">PPE family protein</fullName>
    </recommendedName>
</protein>
<dbReference type="InterPro" id="IPR043641">
    <property type="entry name" value="PPE-PPW_C"/>
</dbReference>
<gene>
    <name evidence="5" type="ORF">MmonteBS_24800</name>
</gene>
<keyword evidence="6" id="KW-1185">Reference proteome</keyword>
<dbReference type="InterPro" id="IPR000030">
    <property type="entry name" value="PPE_dom"/>
</dbReference>
<dbReference type="Proteomes" id="UP000245060">
    <property type="component" value="Unassembled WGS sequence"/>
</dbReference>
<proteinExistence type="inferred from homology"/>
<comment type="caution">
    <text evidence="5">The sequence shown here is derived from an EMBL/GenBank/DDBJ whole genome shotgun (WGS) entry which is preliminary data.</text>
</comment>
<evidence type="ECO:0000259" key="4">
    <source>
        <dbReference type="Pfam" id="PF18878"/>
    </source>
</evidence>
<evidence type="ECO:0000313" key="6">
    <source>
        <dbReference type="Proteomes" id="UP000245060"/>
    </source>
</evidence>
<dbReference type="PANTHER" id="PTHR46766:SF1">
    <property type="entry name" value="GLUTAMINE-RICH PROTEIN 2"/>
    <property type="match status" value="1"/>
</dbReference>
<dbReference type="Pfam" id="PF18878">
    <property type="entry name" value="PPE-PPW"/>
    <property type="match status" value="1"/>
</dbReference>
<organism evidence="5 6">
    <name type="scientific">Mycobacterium montefiorense</name>
    <dbReference type="NCBI Taxonomy" id="154654"/>
    <lineage>
        <taxon>Bacteria</taxon>
        <taxon>Bacillati</taxon>
        <taxon>Actinomycetota</taxon>
        <taxon>Actinomycetes</taxon>
        <taxon>Mycobacteriales</taxon>
        <taxon>Mycobacteriaceae</taxon>
        <taxon>Mycobacterium</taxon>
        <taxon>Mycobacterium simiae complex</taxon>
    </lineage>
</organism>
<dbReference type="RefSeq" id="WP_108922175.1">
    <property type="nucleotide sequence ID" value="NZ_BFCH01000017.1"/>
</dbReference>
<evidence type="ECO:0000256" key="1">
    <source>
        <dbReference type="ARBA" id="ARBA00010652"/>
    </source>
</evidence>
<feature type="region of interest" description="Disordered" evidence="2">
    <location>
        <begin position="414"/>
        <end position="446"/>
    </location>
</feature>
<evidence type="ECO:0000313" key="5">
    <source>
        <dbReference type="EMBL" id="GBG38108.1"/>
    </source>
</evidence>
<sequence>MTAPMWMASPPEVHSALLGSGPGPASLFAAAAAWSAMSAEYAAAAAELSSVLASTQAGAWQGPSAESYVAAHAPYLAWLTQASAHSAAAAAQHETAATAYTAALAAMPTLPELAANHAVHGALMATNFFGVNTIPIAVNEADYARMWAQAAGTMTTYQAVSTAALAANPQTDPAPQILKSDTAVQQQAADDGDDDEFPDPTVDNWFNQLIAKILRLFGIDWNPAKGTVNGLPYDSYANPGQLIFWVVRALELLEDFEQFAVYMKTNPALAWQYIAFLASVDWPTHIAEIASWLSSSPTLLLVPIVAATAPLGALGGFAGLAGLAHAPAPVAAVPPPAAPAPGLPAALGTAPIAAPAAAPATAPAPASTLTASAVVSSAPPAPPAAAGPGFVPPYVVAPPGIGFGSAMSASAAAGAKKKAPEPDSAAAAGAREEARARRRQRARRRGYGDEYMDMNVDVDPDWDEPATMASDRGAGDLGFAGTARTRTAVAAGLTTLTGDEFGNGPSMPMIPGTWHPDASDG</sequence>